<evidence type="ECO:0000259" key="8">
    <source>
        <dbReference type="Pfam" id="PF13244"/>
    </source>
</evidence>
<evidence type="ECO:0000256" key="6">
    <source>
        <dbReference type="ARBA" id="ARBA00023136"/>
    </source>
</evidence>
<evidence type="ECO:0000256" key="7">
    <source>
        <dbReference type="SAM" id="Phobius"/>
    </source>
</evidence>
<dbReference type="AlphaFoldDB" id="A0A9X3IN22"/>
<dbReference type="GO" id="GO:0005886">
    <property type="term" value="C:plasma membrane"/>
    <property type="evidence" value="ECO:0007669"/>
    <property type="project" value="UniProtKB-SubCell"/>
</dbReference>
<name>A0A9X3IN22_9HYPH</name>
<dbReference type="InterPro" id="IPR050616">
    <property type="entry name" value="CPA3_Na-H_Antiporter_A"/>
</dbReference>
<evidence type="ECO:0000259" key="9">
    <source>
        <dbReference type="Pfam" id="PF20501"/>
    </source>
</evidence>
<feature type="transmembrane region" description="Helical" evidence="7">
    <location>
        <begin position="6"/>
        <end position="27"/>
    </location>
</feature>
<keyword evidence="3" id="KW-1003">Cell membrane</keyword>
<dbReference type="NCBIfam" id="NF009159">
    <property type="entry name" value="PRK12504.1"/>
    <property type="match status" value="1"/>
</dbReference>
<proteinExistence type="predicted"/>
<comment type="caution">
    <text evidence="10">The sequence shown here is derived from an EMBL/GenBank/DDBJ whole genome shotgun (WGS) entry which is preliminary data.</text>
</comment>
<dbReference type="PANTHER" id="PTHR43373">
    <property type="entry name" value="NA(+)/H(+) ANTIPORTER SUBUNIT"/>
    <property type="match status" value="1"/>
</dbReference>
<keyword evidence="6 7" id="KW-0472">Membrane</keyword>
<keyword evidence="5 7" id="KW-1133">Transmembrane helix</keyword>
<feature type="transmembrane region" description="Helical" evidence="7">
    <location>
        <begin position="93"/>
        <end position="110"/>
    </location>
</feature>
<evidence type="ECO:0000256" key="2">
    <source>
        <dbReference type="ARBA" id="ARBA00022448"/>
    </source>
</evidence>
<evidence type="ECO:0000313" key="10">
    <source>
        <dbReference type="EMBL" id="MCX5572163.1"/>
    </source>
</evidence>
<sequence>MTELATIETAVTIVLLLLLGAVTFGIVRVRGLFAAVVLLGVYSLLMATLFIVLDAVDVAMTEAAVGAGVSTVFFLGALWLTDTVEAPARQRQFMPLFVALVTAGALLWGVSDLPPFGSADQPIHREGADYLVRSLPETGIANVVSAVLASYRGFDTLGETTVVFTAGIAILALLKRRRGEGGN</sequence>
<dbReference type="Pfam" id="PF13244">
    <property type="entry name" value="MbhD"/>
    <property type="match status" value="1"/>
</dbReference>
<evidence type="ECO:0000256" key="5">
    <source>
        <dbReference type="ARBA" id="ARBA00022989"/>
    </source>
</evidence>
<keyword evidence="4 7" id="KW-0812">Transmembrane</keyword>
<feature type="transmembrane region" description="Helical" evidence="7">
    <location>
        <begin position="32"/>
        <end position="53"/>
    </location>
</feature>
<keyword evidence="2" id="KW-0813">Transport</keyword>
<accession>A0A9X3IN22</accession>
<evidence type="ECO:0000256" key="3">
    <source>
        <dbReference type="ARBA" id="ARBA00022475"/>
    </source>
</evidence>
<feature type="transmembrane region" description="Helical" evidence="7">
    <location>
        <begin position="59"/>
        <end position="81"/>
    </location>
</feature>
<reference evidence="10" key="1">
    <citation type="submission" date="2022-11" db="EMBL/GenBank/DDBJ databases">
        <title>Biodiversity and phylogenetic relationships of bacteria.</title>
        <authorList>
            <person name="Machado R.A.R."/>
            <person name="Bhat A."/>
            <person name="Loulou A."/>
            <person name="Kallel S."/>
        </authorList>
    </citation>
    <scope>NUCLEOTIDE SEQUENCE</scope>
    <source>
        <strain evidence="10">K-TC2</strain>
    </source>
</reference>
<dbReference type="InterPro" id="IPR025383">
    <property type="entry name" value="MrpA_C/MbhD"/>
</dbReference>
<dbReference type="RefSeq" id="WP_266341125.1">
    <property type="nucleotide sequence ID" value="NZ_JAPKNK010000015.1"/>
</dbReference>
<dbReference type="PANTHER" id="PTHR43373:SF1">
    <property type="entry name" value="NA(+)_H(+) ANTIPORTER SUBUNIT A"/>
    <property type="match status" value="1"/>
</dbReference>
<dbReference type="EMBL" id="JAPKNK010000015">
    <property type="protein sequence ID" value="MCX5572163.1"/>
    <property type="molecule type" value="Genomic_DNA"/>
</dbReference>
<dbReference type="Pfam" id="PF20501">
    <property type="entry name" value="MbhE"/>
    <property type="match status" value="1"/>
</dbReference>
<organism evidence="10 11">
    <name type="scientific">Kaistia nematophila</name>
    <dbReference type="NCBI Taxonomy" id="2994654"/>
    <lineage>
        <taxon>Bacteria</taxon>
        <taxon>Pseudomonadati</taxon>
        <taxon>Pseudomonadota</taxon>
        <taxon>Alphaproteobacteria</taxon>
        <taxon>Hyphomicrobiales</taxon>
        <taxon>Kaistiaceae</taxon>
        <taxon>Kaistia</taxon>
    </lineage>
</organism>
<feature type="domain" description="MrpA C-terminal/MbhD" evidence="8">
    <location>
        <begin position="18"/>
        <end position="79"/>
    </location>
</feature>
<evidence type="ECO:0000313" key="11">
    <source>
        <dbReference type="Proteomes" id="UP001144805"/>
    </source>
</evidence>
<comment type="subcellular location">
    <subcellularLocation>
        <location evidence="1">Cell membrane</location>
        <topology evidence="1">Multi-pass membrane protein</topology>
    </subcellularLocation>
</comment>
<feature type="transmembrane region" description="Helical" evidence="7">
    <location>
        <begin position="156"/>
        <end position="174"/>
    </location>
</feature>
<evidence type="ECO:0000256" key="4">
    <source>
        <dbReference type="ARBA" id="ARBA00022692"/>
    </source>
</evidence>
<dbReference type="Proteomes" id="UP001144805">
    <property type="component" value="Unassembled WGS sequence"/>
</dbReference>
<keyword evidence="11" id="KW-1185">Reference proteome</keyword>
<dbReference type="InterPro" id="IPR046806">
    <property type="entry name" value="MrpA_C/MbhE"/>
</dbReference>
<protein>
    <submittedName>
        <fullName evidence="10">DUF4040 domain-containing protein</fullName>
    </submittedName>
</protein>
<evidence type="ECO:0000256" key="1">
    <source>
        <dbReference type="ARBA" id="ARBA00004651"/>
    </source>
</evidence>
<feature type="domain" description="MrpA C-terminal/MbhE" evidence="9">
    <location>
        <begin position="128"/>
        <end position="178"/>
    </location>
</feature>
<gene>
    <name evidence="10" type="ORF">OSH07_23380</name>
</gene>